<comment type="caution">
    <text evidence="1">The sequence shown here is derived from an EMBL/GenBank/DDBJ whole genome shotgun (WGS) entry which is preliminary data.</text>
</comment>
<name>A0A4Y2KSF5_ARAVE</name>
<proteinExistence type="predicted"/>
<dbReference type="EMBL" id="BGPR01115854">
    <property type="protein sequence ID" value="GBN05285.1"/>
    <property type="molecule type" value="Genomic_DNA"/>
</dbReference>
<sequence length="143" mass="16083">MFLFLWHGELKRSSTHEMSPVPMVRVSAFHVRRWRFIAGRNSTHTQSSTTHWNCTEPSSMSEHLSTFLRNVRATPQTLDQQRFCAIPRREGRHTSSKAFAYGVWLGKPRAARGSYLGIVVGGFPNSRAVLTARGLANLSAALE</sequence>
<reference evidence="1 2" key="1">
    <citation type="journal article" date="2019" name="Sci. Rep.">
        <title>Orb-weaving spider Araneus ventricosus genome elucidates the spidroin gene catalogue.</title>
        <authorList>
            <person name="Kono N."/>
            <person name="Nakamura H."/>
            <person name="Ohtoshi R."/>
            <person name="Moran D.A.P."/>
            <person name="Shinohara A."/>
            <person name="Yoshida Y."/>
            <person name="Fujiwara M."/>
            <person name="Mori M."/>
            <person name="Tomita M."/>
            <person name="Arakawa K."/>
        </authorList>
    </citation>
    <scope>NUCLEOTIDE SEQUENCE [LARGE SCALE GENOMIC DNA]</scope>
</reference>
<gene>
    <name evidence="1" type="ORF">AVEN_212858_1</name>
</gene>
<protein>
    <submittedName>
        <fullName evidence="1">Uncharacterized protein</fullName>
    </submittedName>
</protein>
<accession>A0A4Y2KSF5</accession>
<evidence type="ECO:0000313" key="1">
    <source>
        <dbReference type="EMBL" id="GBN05285.1"/>
    </source>
</evidence>
<organism evidence="1 2">
    <name type="scientific">Araneus ventricosus</name>
    <name type="common">Orbweaver spider</name>
    <name type="synonym">Epeira ventricosa</name>
    <dbReference type="NCBI Taxonomy" id="182803"/>
    <lineage>
        <taxon>Eukaryota</taxon>
        <taxon>Metazoa</taxon>
        <taxon>Ecdysozoa</taxon>
        <taxon>Arthropoda</taxon>
        <taxon>Chelicerata</taxon>
        <taxon>Arachnida</taxon>
        <taxon>Araneae</taxon>
        <taxon>Araneomorphae</taxon>
        <taxon>Entelegynae</taxon>
        <taxon>Araneoidea</taxon>
        <taxon>Araneidae</taxon>
        <taxon>Araneus</taxon>
    </lineage>
</organism>
<keyword evidence="2" id="KW-1185">Reference proteome</keyword>
<dbReference type="Proteomes" id="UP000499080">
    <property type="component" value="Unassembled WGS sequence"/>
</dbReference>
<evidence type="ECO:0000313" key="2">
    <source>
        <dbReference type="Proteomes" id="UP000499080"/>
    </source>
</evidence>
<dbReference type="AlphaFoldDB" id="A0A4Y2KSF5"/>